<feature type="transmembrane region" description="Helical" evidence="3">
    <location>
        <begin position="7"/>
        <end position="29"/>
    </location>
</feature>
<evidence type="ECO:0000256" key="1">
    <source>
        <dbReference type="ARBA" id="ARBA00025793"/>
    </source>
</evidence>
<dbReference type="InterPro" id="IPR042201">
    <property type="entry name" value="FH2_Formin_sf"/>
</dbReference>
<evidence type="ECO:0000313" key="5">
    <source>
        <dbReference type="Proteomes" id="UP000515211"/>
    </source>
</evidence>
<dbReference type="GeneID" id="107493180"/>
<evidence type="ECO:0000256" key="2">
    <source>
        <dbReference type="RuleBase" id="RU361260"/>
    </source>
</evidence>
<dbReference type="Pfam" id="PF02181">
    <property type="entry name" value="FH2"/>
    <property type="match status" value="1"/>
</dbReference>
<gene>
    <name evidence="6" type="primary">LOC107493180</name>
</gene>
<dbReference type="AlphaFoldDB" id="A0A6P4DNM4"/>
<dbReference type="InterPro" id="IPR027643">
    <property type="entry name" value="Formin-like_plant"/>
</dbReference>
<dbReference type="PANTHER" id="PTHR23213:SF273">
    <property type="entry name" value="FORMIN-LIKE PROTEIN"/>
    <property type="match status" value="1"/>
</dbReference>
<organism evidence="5 6">
    <name type="scientific">Arachis duranensis</name>
    <name type="common">Wild peanut</name>
    <dbReference type="NCBI Taxonomy" id="130453"/>
    <lineage>
        <taxon>Eukaryota</taxon>
        <taxon>Viridiplantae</taxon>
        <taxon>Streptophyta</taxon>
        <taxon>Embryophyta</taxon>
        <taxon>Tracheophyta</taxon>
        <taxon>Spermatophyta</taxon>
        <taxon>Magnoliopsida</taxon>
        <taxon>eudicotyledons</taxon>
        <taxon>Gunneridae</taxon>
        <taxon>Pentapetalae</taxon>
        <taxon>rosids</taxon>
        <taxon>fabids</taxon>
        <taxon>Fabales</taxon>
        <taxon>Fabaceae</taxon>
        <taxon>Papilionoideae</taxon>
        <taxon>50 kb inversion clade</taxon>
        <taxon>dalbergioids sensu lato</taxon>
        <taxon>Dalbergieae</taxon>
        <taxon>Pterocarpus clade</taxon>
        <taxon>Arachis</taxon>
    </lineage>
</organism>
<reference evidence="5" key="1">
    <citation type="journal article" date="2016" name="Nat. Genet.">
        <title>The genome sequences of Arachis duranensis and Arachis ipaensis, the diploid ancestors of cultivated peanut.</title>
        <authorList>
            <person name="Bertioli D.J."/>
            <person name="Cannon S.B."/>
            <person name="Froenicke L."/>
            <person name="Huang G."/>
            <person name="Farmer A.D."/>
            <person name="Cannon E.K."/>
            <person name="Liu X."/>
            <person name="Gao D."/>
            <person name="Clevenger J."/>
            <person name="Dash S."/>
            <person name="Ren L."/>
            <person name="Moretzsohn M.C."/>
            <person name="Shirasawa K."/>
            <person name="Huang W."/>
            <person name="Vidigal B."/>
            <person name="Abernathy B."/>
            <person name="Chu Y."/>
            <person name="Niederhuth C.E."/>
            <person name="Umale P."/>
            <person name="Araujo A.C."/>
            <person name="Kozik A."/>
            <person name="Kim K.D."/>
            <person name="Burow M.D."/>
            <person name="Varshney R.K."/>
            <person name="Wang X."/>
            <person name="Zhang X."/>
            <person name="Barkley N."/>
            <person name="Guimaraes P.M."/>
            <person name="Isobe S."/>
            <person name="Guo B."/>
            <person name="Liao B."/>
            <person name="Stalker H.T."/>
            <person name="Schmitz R.J."/>
            <person name="Scheffler B.E."/>
            <person name="Leal-Bertioli S.C."/>
            <person name="Xun X."/>
            <person name="Jackson S.A."/>
            <person name="Michelmore R."/>
            <person name="Ozias-Akins P."/>
        </authorList>
    </citation>
    <scope>NUCLEOTIDE SEQUENCE [LARGE SCALE GENOMIC DNA]</scope>
    <source>
        <strain evidence="5">cv. V14167</strain>
    </source>
</reference>
<protein>
    <recommendedName>
        <fullName evidence="2">Formin-like protein</fullName>
    </recommendedName>
</protein>
<comment type="similarity">
    <text evidence="1">Belongs to the formin-like family. Class-I subfamily.</text>
</comment>
<keyword evidence="3" id="KW-0472">Membrane</keyword>
<dbReference type="Gene3D" id="1.20.58.2220">
    <property type="entry name" value="Formin, FH2 domain"/>
    <property type="match status" value="1"/>
</dbReference>
<dbReference type="OrthoDB" id="1668162at2759"/>
<dbReference type="RefSeq" id="XP_015969760.1">
    <property type="nucleotide sequence ID" value="XM_016114274.3"/>
</dbReference>
<dbReference type="InterPro" id="IPR015425">
    <property type="entry name" value="FH2_Formin"/>
</dbReference>
<dbReference type="KEGG" id="adu:107493180"/>
<proteinExistence type="inferred from homology"/>
<dbReference type="GO" id="GO:0045010">
    <property type="term" value="P:actin nucleation"/>
    <property type="evidence" value="ECO:0007669"/>
    <property type="project" value="InterPro"/>
</dbReference>
<accession>A0A6P4DNM4</accession>
<name>A0A6P4DNM4_ARADU</name>
<evidence type="ECO:0000313" key="6">
    <source>
        <dbReference type="RefSeq" id="XP_015969760.1"/>
    </source>
</evidence>
<dbReference type="Proteomes" id="UP000515211">
    <property type="component" value="Chromosome 1"/>
</dbReference>
<sequence>MPSRGHAFAMAVVAAAIAMLLVAVIFFYLKKFACSWHYHHRHRVAASFRREAGFNQEDIRKVNNMKGLLAEENGIDILYMVETQGRHFKTSFPTRIFNPSYEDNEEKEEEEKRIDVLVQRSMHYETQEVPLLCESPGSGLMIHEDLVKPPPPPPKGKANMENNTLEVAESREKGASQTRLKPLHWDKVVANVDHSTVWDHINDGSFRFDNELIETLFGYSTKNQTNERNLCHASSAQLFLVDPRKSQNTSIVLRSLAISHKEIMDALDDGQGISLETLEKLTKIAPTQEEEAKIIQFSGNPDKLAHADSFLYCILKAVPTAFIRLKAMLFRSNHDFEAVQLKENLQTLEKGCKEMRASGLLLKFLEAILKAGNRMNAGTSRGNAQGFNLSALRKLPDVKSIDGKTSLLHFIVEQVAQSEGRREAMNQKHNIPKINSDISNSNENNNSLVQHETEKEYLMLGLQVLLGGIKDELSEVKKAAIIDHQNFIRMLYILNARVSEIREIVTKCCGDNNERGGFLKEMKGFVEECEEELKVVKDEHLRIMELVKKTNEYYLGGGGGSNPFELFLIVRDFVDMVNEVCSDLRRKIEKKNVGGGEGASTTPPLSPSKKAPLRFPKFDLHFLSNMSSATSCSSLSDDDF</sequence>
<dbReference type="SUPFAM" id="SSF101447">
    <property type="entry name" value="Formin homology 2 domain (FH2 domain)"/>
    <property type="match status" value="1"/>
</dbReference>
<evidence type="ECO:0000259" key="4">
    <source>
        <dbReference type="PROSITE" id="PS51444"/>
    </source>
</evidence>
<keyword evidence="3" id="KW-1133">Transmembrane helix</keyword>
<dbReference type="GO" id="GO:0051015">
    <property type="term" value="F:actin filament binding"/>
    <property type="evidence" value="ECO:0007669"/>
    <property type="project" value="InterPro"/>
</dbReference>
<feature type="domain" description="FH2" evidence="4">
    <location>
        <begin position="170"/>
        <end position="603"/>
    </location>
</feature>
<reference evidence="6" key="2">
    <citation type="submission" date="2025-08" db="UniProtKB">
        <authorList>
            <consortium name="RefSeq"/>
        </authorList>
    </citation>
    <scope>IDENTIFICATION</scope>
    <source>
        <tissue evidence="6">Whole plant</tissue>
    </source>
</reference>
<dbReference type="PANTHER" id="PTHR23213">
    <property type="entry name" value="FORMIN-RELATED"/>
    <property type="match status" value="1"/>
</dbReference>
<evidence type="ECO:0000256" key="3">
    <source>
        <dbReference type="SAM" id="Phobius"/>
    </source>
</evidence>
<keyword evidence="3" id="KW-0812">Transmembrane</keyword>
<dbReference type="PROSITE" id="PS51444">
    <property type="entry name" value="FH2"/>
    <property type="match status" value="1"/>
</dbReference>
<dbReference type="SMART" id="SM00498">
    <property type="entry name" value="FH2"/>
    <property type="match status" value="1"/>
</dbReference>
<keyword evidence="5" id="KW-1185">Reference proteome</keyword>